<gene>
    <name evidence="10" type="ORF">LIPSTDRAFT_1001</name>
</gene>
<keyword evidence="2" id="KW-0479">Metal-binding</keyword>
<dbReference type="GO" id="GO:0005634">
    <property type="term" value="C:nucleus"/>
    <property type="evidence" value="ECO:0007669"/>
    <property type="project" value="UniProtKB-SubCell"/>
</dbReference>
<keyword evidence="6" id="KW-0539">Nucleus</keyword>
<keyword evidence="5" id="KW-0862">Zinc</keyword>
<feature type="compositionally biased region" description="Low complexity" evidence="8">
    <location>
        <begin position="1"/>
        <end position="15"/>
    </location>
</feature>
<accession>A0A1E3QCX4</accession>
<evidence type="ECO:0000256" key="8">
    <source>
        <dbReference type="SAM" id="MobiDB-lite"/>
    </source>
</evidence>
<reference evidence="10 11" key="1">
    <citation type="journal article" date="2016" name="Proc. Natl. Acad. Sci. U.S.A.">
        <title>Comparative genomics of biotechnologically important yeasts.</title>
        <authorList>
            <person name="Riley R."/>
            <person name="Haridas S."/>
            <person name="Wolfe K.H."/>
            <person name="Lopes M.R."/>
            <person name="Hittinger C.T."/>
            <person name="Goeker M."/>
            <person name="Salamov A.A."/>
            <person name="Wisecaver J.H."/>
            <person name="Long T.M."/>
            <person name="Calvey C.H."/>
            <person name="Aerts A.L."/>
            <person name="Barry K.W."/>
            <person name="Choi C."/>
            <person name="Clum A."/>
            <person name="Coughlan A.Y."/>
            <person name="Deshpande S."/>
            <person name="Douglass A.P."/>
            <person name="Hanson S.J."/>
            <person name="Klenk H.-P."/>
            <person name="LaButti K.M."/>
            <person name="Lapidus A."/>
            <person name="Lindquist E.A."/>
            <person name="Lipzen A.M."/>
            <person name="Meier-Kolthoff J.P."/>
            <person name="Ohm R.A."/>
            <person name="Otillar R.P."/>
            <person name="Pangilinan J.L."/>
            <person name="Peng Y."/>
            <person name="Rokas A."/>
            <person name="Rosa C.A."/>
            <person name="Scheuner C."/>
            <person name="Sibirny A.A."/>
            <person name="Slot J.C."/>
            <person name="Stielow J.B."/>
            <person name="Sun H."/>
            <person name="Kurtzman C.P."/>
            <person name="Blackwell M."/>
            <person name="Grigoriev I.V."/>
            <person name="Jeffries T.W."/>
        </authorList>
    </citation>
    <scope>NUCLEOTIDE SEQUENCE [LARGE SCALE GENOMIC DNA]</scope>
    <source>
        <strain evidence="10 11">NRRL Y-11557</strain>
    </source>
</reference>
<evidence type="ECO:0000256" key="1">
    <source>
        <dbReference type="ARBA" id="ARBA00004123"/>
    </source>
</evidence>
<evidence type="ECO:0000256" key="2">
    <source>
        <dbReference type="ARBA" id="ARBA00022723"/>
    </source>
</evidence>
<evidence type="ECO:0000256" key="4">
    <source>
        <dbReference type="ARBA" id="ARBA00022771"/>
    </source>
</evidence>
<dbReference type="GO" id="GO:0008270">
    <property type="term" value="F:zinc ion binding"/>
    <property type="evidence" value="ECO:0007669"/>
    <property type="project" value="UniProtKB-KW"/>
</dbReference>
<dbReference type="FunFam" id="3.30.160.60:FF:000201">
    <property type="entry name" value="C2H2 finger domain protein (Gli3)"/>
    <property type="match status" value="1"/>
</dbReference>
<evidence type="ECO:0000256" key="3">
    <source>
        <dbReference type="ARBA" id="ARBA00022737"/>
    </source>
</evidence>
<dbReference type="GO" id="GO:0000978">
    <property type="term" value="F:RNA polymerase II cis-regulatory region sequence-specific DNA binding"/>
    <property type="evidence" value="ECO:0007669"/>
    <property type="project" value="TreeGrafter"/>
</dbReference>
<name>A0A1E3QCX4_LIPST</name>
<dbReference type="SUPFAM" id="SSF57667">
    <property type="entry name" value="beta-beta-alpha zinc fingers"/>
    <property type="match status" value="2"/>
</dbReference>
<evidence type="ECO:0000256" key="5">
    <source>
        <dbReference type="ARBA" id="ARBA00022833"/>
    </source>
</evidence>
<feature type="domain" description="C2H2-type" evidence="9">
    <location>
        <begin position="95"/>
        <end position="122"/>
    </location>
</feature>
<feature type="domain" description="C2H2-type" evidence="9">
    <location>
        <begin position="123"/>
        <end position="153"/>
    </location>
</feature>
<comment type="subcellular location">
    <subcellularLocation>
        <location evidence="1">Nucleus</location>
    </subcellularLocation>
</comment>
<sequence>MDGHSGSDLSSLPGSDDPDMQVAQSPNGSVSSGISSDTYGSVPGSPGVNDDNLDQVTVCRWEGCYTECGNMDNLVKHIHDEHVGNRRPKYTCEWLECPRRGLSQTSRFALVAHMRSHTGEKPFYCSVPECDRSFTRSDALAKHMRTVHETEALRPSDPVPKTHANHPKSLGGATYAAYTEAIKRHKASEKLKTPGDEVTSSYHSDDEFDPDERPKPPRKLARYLKRKLAWVDEVHKELEEEMEKVNKVKRELWVSKELLLEQLITKELGEEEAAKIVH</sequence>
<dbReference type="EMBL" id="KV454290">
    <property type="protein sequence ID" value="ODQ75555.1"/>
    <property type="molecule type" value="Genomic_DNA"/>
</dbReference>
<evidence type="ECO:0000313" key="10">
    <source>
        <dbReference type="EMBL" id="ODQ75555.1"/>
    </source>
</evidence>
<dbReference type="OrthoDB" id="3214149at2759"/>
<dbReference type="AlphaFoldDB" id="A0A1E3QCX4"/>
<evidence type="ECO:0000313" key="11">
    <source>
        <dbReference type="Proteomes" id="UP000094385"/>
    </source>
</evidence>
<keyword evidence="4 7" id="KW-0863">Zinc-finger</keyword>
<dbReference type="PANTHER" id="PTHR45718">
    <property type="entry name" value="TRANSCRIPTIONAL ACTIVATOR CUBITUS INTERRUPTUS"/>
    <property type="match status" value="1"/>
</dbReference>
<dbReference type="Proteomes" id="UP000094385">
    <property type="component" value="Unassembled WGS sequence"/>
</dbReference>
<keyword evidence="11" id="KW-1185">Reference proteome</keyword>
<proteinExistence type="predicted"/>
<dbReference type="InterPro" id="IPR036236">
    <property type="entry name" value="Znf_C2H2_sf"/>
</dbReference>
<feature type="compositionally biased region" description="Low complexity" evidence="8">
    <location>
        <begin position="25"/>
        <end position="41"/>
    </location>
</feature>
<dbReference type="PROSITE" id="PS50157">
    <property type="entry name" value="ZINC_FINGER_C2H2_2"/>
    <property type="match status" value="2"/>
</dbReference>
<feature type="region of interest" description="Disordered" evidence="8">
    <location>
        <begin position="187"/>
        <end position="217"/>
    </location>
</feature>
<dbReference type="Pfam" id="PF00096">
    <property type="entry name" value="zf-C2H2"/>
    <property type="match status" value="1"/>
</dbReference>
<evidence type="ECO:0000256" key="7">
    <source>
        <dbReference type="PROSITE-ProRule" id="PRU00042"/>
    </source>
</evidence>
<evidence type="ECO:0000256" key="6">
    <source>
        <dbReference type="ARBA" id="ARBA00023242"/>
    </source>
</evidence>
<feature type="region of interest" description="Disordered" evidence="8">
    <location>
        <begin position="149"/>
        <end position="171"/>
    </location>
</feature>
<dbReference type="SMART" id="SM00355">
    <property type="entry name" value="ZnF_C2H2"/>
    <property type="match status" value="3"/>
</dbReference>
<dbReference type="PROSITE" id="PS00028">
    <property type="entry name" value="ZINC_FINGER_C2H2_1"/>
    <property type="match status" value="2"/>
</dbReference>
<dbReference type="InterPro" id="IPR043359">
    <property type="entry name" value="GLI-like"/>
</dbReference>
<dbReference type="Pfam" id="PF23561">
    <property type="entry name" value="zf-C2H2_15"/>
    <property type="match status" value="1"/>
</dbReference>
<dbReference type="FunFam" id="3.30.160.60:FF:000031">
    <property type="entry name" value="GLI family zinc finger 3"/>
    <property type="match status" value="1"/>
</dbReference>
<feature type="region of interest" description="Disordered" evidence="8">
    <location>
        <begin position="1"/>
        <end position="49"/>
    </location>
</feature>
<dbReference type="InterPro" id="IPR056436">
    <property type="entry name" value="Znf-C2H2_ZIC1-5/GLI1-3-like"/>
</dbReference>
<evidence type="ECO:0000259" key="9">
    <source>
        <dbReference type="PROSITE" id="PS50157"/>
    </source>
</evidence>
<dbReference type="STRING" id="675824.A0A1E3QCX4"/>
<dbReference type="GO" id="GO:0000981">
    <property type="term" value="F:DNA-binding transcription factor activity, RNA polymerase II-specific"/>
    <property type="evidence" value="ECO:0007669"/>
    <property type="project" value="TreeGrafter"/>
</dbReference>
<dbReference type="InterPro" id="IPR013087">
    <property type="entry name" value="Znf_C2H2_type"/>
</dbReference>
<protein>
    <recommendedName>
        <fullName evidence="9">C2H2-type domain-containing protein</fullName>
    </recommendedName>
</protein>
<dbReference type="PANTHER" id="PTHR45718:SF4">
    <property type="entry name" value="TRANSCRIPTIONAL ACTIVATOR CUBITUS INTERRUPTUS"/>
    <property type="match status" value="1"/>
</dbReference>
<organism evidence="10 11">
    <name type="scientific">Lipomyces starkeyi NRRL Y-11557</name>
    <dbReference type="NCBI Taxonomy" id="675824"/>
    <lineage>
        <taxon>Eukaryota</taxon>
        <taxon>Fungi</taxon>
        <taxon>Dikarya</taxon>
        <taxon>Ascomycota</taxon>
        <taxon>Saccharomycotina</taxon>
        <taxon>Lipomycetes</taxon>
        <taxon>Lipomycetales</taxon>
        <taxon>Lipomycetaceae</taxon>
        <taxon>Lipomyces</taxon>
    </lineage>
</organism>
<dbReference type="Gene3D" id="3.30.160.60">
    <property type="entry name" value="Classic Zinc Finger"/>
    <property type="match status" value="3"/>
</dbReference>
<keyword evidence="3" id="KW-0677">Repeat</keyword>